<dbReference type="VEuPathDB" id="FungiDB:PYU1_G008600"/>
<feature type="compositionally biased region" description="Low complexity" evidence="1">
    <location>
        <begin position="178"/>
        <end position="191"/>
    </location>
</feature>
<dbReference type="PANTHER" id="PTHR46169:SF29">
    <property type="entry name" value="DNA REPLICATION-RELATED ELEMENT FACTOR, ISOFORM A"/>
    <property type="match status" value="1"/>
</dbReference>
<reference evidence="3" key="2">
    <citation type="submission" date="2010-04" db="EMBL/GenBank/DDBJ databases">
        <authorList>
            <person name="Buell R."/>
            <person name="Hamilton J."/>
            <person name="Hostetler J."/>
        </authorList>
    </citation>
    <scope>NUCLEOTIDE SEQUENCE [LARGE SCALE GENOMIC DNA]</scope>
    <source>
        <strain evidence="3">DAOM:BR144</strain>
    </source>
</reference>
<dbReference type="eggNOG" id="ENOG502SICE">
    <property type="taxonomic scope" value="Eukaryota"/>
</dbReference>
<dbReference type="HOGENOM" id="CLU_328873_0_0_1"/>
<proteinExistence type="predicted"/>
<dbReference type="InParanoid" id="K3WUH0"/>
<dbReference type="InterPro" id="IPR052717">
    <property type="entry name" value="Vacuolar_transposase_reg"/>
</dbReference>
<organism evidence="2 3">
    <name type="scientific">Globisporangium ultimum (strain ATCC 200006 / CBS 805.95 / DAOM BR144)</name>
    <name type="common">Pythium ultimum</name>
    <dbReference type="NCBI Taxonomy" id="431595"/>
    <lineage>
        <taxon>Eukaryota</taxon>
        <taxon>Sar</taxon>
        <taxon>Stramenopiles</taxon>
        <taxon>Oomycota</taxon>
        <taxon>Peronosporomycetes</taxon>
        <taxon>Pythiales</taxon>
        <taxon>Pythiaceae</taxon>
        <taxon>Globisporangium</taxon>
    </lineage>
</organism>
<feature type="region of interest" description="Disordered" evidence="1">
    <location>
        <begin position="178"/>
        <end position="201"/>
    </location>
</feature>
<dbReference type="InterPro" id="IPR012337">
    <property type="entry name" value="RNaseH-like_sf"/>
</dbReference>
<dbReference type="AlphaFoldDB" id="K3WUH0"/>
<accession>K3WUH0</accession>
<dbReference type="Proteomes" id="UP000019132">
    <property type="component" value="Unassembled WGS sequence"/>
</dbReference>
<evidence type="ECO:0000313" key="2">
    <source>
        <dbReference type="EnsemblProtists" id="PYU1_T008617"/>
    </source>
</evidence>
<evidence type="ECO:0000256" key="1">
    <source>
        <dbReference type="SAM" id="MobiDB-lite"/>
    </source>
</evidence>
<reference evidence="2" key="3">
    <citation type="submission" date="2015-02" db="UniProtKB">
        <authorList>
            <consortium name="EnsemblProtists"/>
        </authorList>
    </citation>
    <scope>IDENTIFICATION</scope>
    <source>
        <strain evidence="2">DAOM BR144</strain>
    </source>
</reference>
<dbReference type="SUPFAM" id="SSF53098">
    <property type="entry name" value="Ribonuclease H-like"/>
    <property type="match status" value="1"/>
</dbReference>
<evidence type="ECO:0000313" key="3">
    <source>
        <dbReference type="Proteomes" id="UP000019132"/>
    </source>
</evidence>
<evidence type="ECO:0008006" key="4">
    <source>
        <dbReference type="Google" id="ProtNLM"/>
    </source>
</evidence>
<dbReference type="SUPFAM" id="SSF140996">
    <property type="entry name" value="Hermes dimerisation domain"/>
    <property type="match status" value="1"/>
</dbReference>
<dbReference type="PANTHER" id="PTHR46169">
    <property type="entry name" value="DNA REPLICATION-RELATED ELEMENT FACTOR, ISOFORM A"/>
    <property type="match status" value="1"/>
</dbReference>
<dbReference type="OMA" id="EYWQFIK"/>
<name>K3WUH0_GLOUD</name>
<dbReference type="GO" id="GO:0006357">
    <property type="term" value="P:regulation of transcription by RNA polymerase II"/>
    <property type="evidence" value="ECO:0007669"/>
    <property type="project" value="TreeGrafter"/>
</dbReference>
<protein>
    <recommendedName>
        <fullName evidence="4">BED-type domain-containing protein</fullName>
    </recommendedName>
</protein>
<dbReference type="GO" id="GO:0005634">
    <property type="term" value="C:nucleus"/>
    <property type="evidence" value="ECO:0007669"/>
    <property type="project" value="TreeGrafter"/>
</dbReference>
<dbReference type="EMBL" id="GL376613">
    <property type="status" value="NOT_ANNOTATED_CDS"/>
    <property type="molecule type" value="Genomic_DNA"/>
</dbReference>
<sequence length="874" mass="96438">MSNGVAHGELTLFDCPRVRRSEYWQFIRLVAPRRGDGSGSAAAAPPAGQTHWLSQDATDAFCLKCHKMFRFLKGSSNSVRRHMERFHMTELLQHRAQFESAKARKTTAVSTLCGTASAGSSSSYSVPPKALGKAAKRLHASPHSVLMVPSPSAASFEKQLPSASDHLLLLEGAAPVVSNGNSSATSTTNNSSKKRRAESSFGSFEQRNASELLVKWLCRNMRSLSIVQEPGFADFVEYISGHAGVEYTLPSLEALQHRLESMAENARFEVKQRVKKEGSTTHFALSVDVWRTHRASKASNAAKETRANPELFLALSCHFLNTDFVRSTWTLDVIAARGRSGSDVQDDEATDALAEKLNSMLRTCGLQRQLATLCYLADDASDTRLPRAATRLGLHCFPDMKASLERILSHDTGLVRATLSTDGKRTVGVSREIDVNKPSAVENERWLHDGGACGVNIARALKELHTLAHGLKAHAGVAEKLQQIHNSMRGAASENDVPKLSLHVCKTWTDVADFLTLAVLLQPCIDLLFRDGASSSGSEHASRFSMELAKPSVQTWFIAEALLLVLRPFHELNDVLATEKRGCSLPFVLPCISMTRQELRRENLFSELTAQYLSPTSDDVSVDVIQELHAFRDFVLRAFEQKYDEICDELQWCAALDPRYGRLRHMSEEDRELCKVALVERAMELFVSQLPPLPPPAASSELLMSVDFEGDIMYGVVGRTPAPAPAAVVQGGGLMHRLLYDDEEEVVGVAPASSGSPEPLSRDAEIAQTRAYVTNEVSMYVSEHQVRKTRISCPLQWWQANRERYPFLAPLARLWLGTVASSPLQASPSLVRHVIPPELCEESPSHSWQKATADMLFLHTTIRHANRTEASISL</sequence>
<dbReference type="EnsemblProtists" id="PYU1_T008617">
    <property type="protein sequence ID" value="PYU1_T008617"/>
    <property type="gene ID" value="PYU1_G008600"/>
</dbReference>
<reference evidence="3" key="1">
    <citation type="journal article" date="2010" name="Genome Biol.">
        <title>Genome sequence of the necrotrophic plant pathogen Pythium ultimum reveals original pathogenicity mechanisms and effector repertoire.</title>
        <authorList>
            <person name="Levesque C.A."/>
            <person name="Brouwer H."/>
            <person name="Cano L."/>
            <person name="Hamilton J.P."/>
            <person name="Holt C."/>
            <person name="Huitema E."/>
            <person name="Raffaele S."/>
            <person name="Robideau G.P."/>
            <person name="Thines M."/>
            <person name="Win J."/>
            <person name="Zerillo M.M."/>
            <person name="Beakes G.W."/>
            <person name="Boore J.L."/>
            <person name="Busam D."/>
            <person name="Dumas B."/>
            <person name="Ferriera S."/>
            <person name="Fuerstenberg S.I."/>
            <person name="Gachon C.M."/>
            <person name="Gaulin E."/>
            <person name="Govers F."/>
            <person name="Grenville-Briggs L."/>
            <person name="Horner N."/>
            <person name="Hostetler J."/>
            <person name="Jiang R.H."/>
            <person name="Johnson J."/>
            <person name="Krajaejun T."/>
            <person name="Lin H."/>
            <person name="Meijer H.J."/>
            <person name="Moore B."/>
            <person name="Morris P."/>
            <person name="Phuntmart V."/>
            <person name="Puiu D."/>
            <person name="Shetty J."/>
            <person name="Stajich J.E."/>
            <person name="Tripathy S."/>
            <person name="Wawra S."/>
            <person name="van West P."/>
            <person name="Whitty B.R."/>
            <person name="Coutinho P.M."/>
            <person name="Henrissat B."/>
            <person name="Martin F."/>
            <person name="Thomas P.D."/>
            <person name="Tyler B.M."/>
            <person name="De Vries R.P."/>
            <person name="Kamoun S."/>
            <person name="Yandell M."/>
            <person name="Tisserat N."/>
            <person name="Buell C.R."/>
        </authorList>
    </citation>
    <scope>NUCLEOTIDE SEQUENCE</scope>
    <source>
        <strain evidence="3">DAOM:BR144</strain>
    </source>
</reference>
<keyword evidence="3" id="KW-1185">Reference proteome</keyword>